<keyword evidence="8" id="KW-1185">Reference proteome</keyword>
<dbReference type="STRING" id="589382.SAMN04489721_1883"/>
<dbReference type="SUPFAM" id="SSF46689">
    <property type="entry name" value="Homeodomain-like"/>
    <property type="match status" value="1"/>
</dbReference>
<gene>
    <name evidence="5" type="ORF">BCL57_002290</name>
    <name evidence="6" type="ORF">SAMN04489721_1883</name>
</gene>
<keyword evidence="1" id="KW-0805">Transcription regulation</keyword>
<reference evidence="6" key="1">
    <citation type="submission" date="2016-10" db="EMBL/GenBank/DDBJ databases">
        <authorList>
            <person name="de Groot N.N."/>
        </authorList>
    </citation>
    <scope>NUCLEOTIDE SEQUENCE [LARGE SCALE GENOMIC DNA]</scope>
    <source>
        <strain evidence="6">CPCC 202695</strain>
    </source>
</reference>
<evidence type="ECO:0000256" key="1">
    <source>
        <dbReference type="ARBA" id="ARBA00023015"/>
    </source>
</evidence>
<reference evidence="5" key="3">
    <citation type="submission" date="2022-06" db="EMBL/GenBank/DDBJ databases">
        <title>Genomic Encyclopedia of Type Strains, Phase III (KMG-III): the genomes of soil and plant-associated and newly described type strains.</title>
        <authorList>
            <person name="Whitman W."/>
        </authorList>
    </citation>
    <scope>NUCLEOTIDE SEQUENCE</scope>
    <source>
        <strain evidence="5">CPCC 202695</strain>
    </source>
</reference>
<name>A0A1H1UXK5_9MICO</name>
<dbReference type="EMBL" id="SODL02000004">
    <property type="protein sequence ID" value="MCP2368117.1"/>
    <property type="molecule type" value="Genomic_DNA"/>
</dbReference>
<evidence type="ECO:0000313" key="6">
    <source>
        <dbReference type="EMBL" id="SDS77262.1"/>
    </source>
</evidence>
<dbReference type="InterPro" id="IPR037923">
    <property type="entry name" value="HTH-like"/>
</dbReference>
<dbReference type="GO" id="GO:0003700">
    <property type="term" value="F:DNA-binding transcription factor activity"/>
    <property type="evidence" value="ECO:0007669"/>
    <property type="project" value="InterPro"/>
</dbReference>
<sequence>MPHVPETSAAQPTLAPLDFTEFSAIVSQSFVPLRVHVDRPEPFRGEVRTASSDEVHLSVVTADAHDIQRTPALVARKEQRYFKLGLQLSGTGLLIQDGREAVVRPGDLAIYDTNTPYSLVFEERFSTAVLMVPHRLIELPTDAVRGMTATTLSGEDGLARVVSGFLGGLAGQLEQLDGPVGARLARNAVDLVTTMYAQQLDLARDADKPHRPMLRRVQAYIDEHLPLPDLNPSTIAAAHFISTRHLHAIFHEEGLTVSSWIRSRRLDRCRRELVDPLAAHRPVSEVAARWGFPDAAHFSRAFRAEFGEPPSAVRARAIAG</sequence>
<dbReference type="EMBL" id="LT629755">
    <property type="protein sequence ID" value="SDS77262.1"/>
    <property type="molecule type" value="Genomic_DNA"/>
</dbReference>
<dbReference type="Proteomes" id="UP000199482">
    <property type="component" value="Chromosome I"/>
</dbReference>
<reference evidence="7" key="2">
    <citation type="submission" date="2016-10" db="EMBL/GenBank/DDBJ databases">
        <authorList>
            <person name="Varghese N."/>
            <person name="Submissions S."/>
        </authorList>
    </citation>
    <scope>NUCLEOTIDE SEQUENCE [LARGE SCALE GENOMIC DNA]</scope>
    <source>
        <strain evidence="7">CPCC 202695</strain>
    </source>
</reference>
<dbReference type="GO" id="GO:0043565">
    <property type="term" value="F:sequence-specific DNA binding"/>
    <property type="evidence" value="ECO:0007669"/>
    <property type="project" value="InterPro"/>
</dbReference>
<accession>A0A1H1UXK5</accession>
<protein>
    <submittedName>
        <fullName evidence="5">AraC-like DNA-binding protein</fullName>
    </submittedName>
    <submittedName>
        <fullName evidence="6">AraC-type DNA-binding protein</fullName>
    </submittedName>
</protein>
<evidence type="ECO:0000256" key="3">
    <source>
        <dbReference type="ARBA" id="ARBA00023163"/>
    </source>
</evidence>
<dbReference type="PANTHER" id="PTHR46796">
    <property type="entry name" value="HTH-TYPE TRANSCRIPTIONAL ACTIVATOR RHAS-RELATED"/>
    <property type="match status" value="1"/>
</dbReference>
<evidence type="ECO:0000256" key="2">
    <source>
        <dbReference type="ARBA" id="ARBA00023125"/>
    </source>
</evidence>
<evidence type="ECO:0000259" key="4">
    <source>
        <dbReference type="PROSITE" id="PS01124"/>
    </source>
</evidence>
<dbReference type="InterPro" id="IPR018060">
    <property type="entry name" value="HTH_AraC"/>
</dbReference>
<dbReference type="InterPro" id="IPR050204">
    <property type="entry name" value="AraC_XylS_family_regulators"/>
</dbReference>
<evidence type="ECO:0000313" key="7">
    <source>
        <dbReference type="Proteomes" id="UP000199482"/>
    </source>
</evidence>
<dbReference type="Pfam" id="PF14525">
    <property type="entry name" value="AraC_binding_2"/>
    <property type="match status" value="1"/>
</dbReference>
<dbReference type="InterPro" id="IPR009057">
    <property type="entry name" value="Homeodomain-like_sf"/>
</dbReference>
<dbReference type="Pfam" id="PF12833">
    <property type="entry name" value="HTH_18"/>
    <property type="match status" value="1"/>
</dbReference>
<dbReference type="SMART" id="SM00342">
    <property type="entry name" value="HTH_ARAC"/>
    <property type="match status" value="1"/>
</dbReference>
<dbReference type="PROSITE" id="PS01124">
    <property type="entry name" value="HTH_ARAC_FAMILY_2"/>
    <property type="match status" value="1"/>
</dbReference>
<dbReference type="InterPro" id="IPR035418">
    <property type="entry name" value="AraC-bd_2"/>
</dbReference>
<dbReference type="PANTHER" id="PTHR46796:SF6">
    <property type="entry name" value="ARAC SUBFAMILY"/>
    <property type="match status" value="1"/>
</dbReference>
<proteinExistence type="predicted"/>
<keyword evidence="2 6" id="KW-0238">DNA-binding</keyword>
<dbReference type="PRINTS" id="PR00032">
    <property type="entry name" value="HTHARAC"/>
</dbReference>
<organism evidence="6 7">
    <name type="scientific">Agromyces flavus</name>
    <dbReference type="NCBI Taxonomy" id="589382"/>
    <lineage>
        <taxon>Bacteria</taxon>
        <taxon>Bacillati</taxon>
        <taxon>Actinomycetota</taxon>
        <taxon>Actinomycetes</taxon>
        <taxon>Micrococcales</taxon>
        <taxon>Microbacteriaceae</taxon>
        <taxon>Agromyces</taxon>
    </lineage>
</organism>
<dbReference type="Proteomes" id="UP000893823">
    <property type="component" value="Unassembled WGS sequence"/>
</dbReference>
<dbReference type="AlphaFoldDB" id="A0A1H1UXK5"/>
<feature type="domain" description="HTH araC/xylS-type" evidence="4">
    <location>
        <begin position="215"/>
        <end position="316"/>
    </location>
</feature>
<dbReference type="RefSeq" id="WP_229724733.1">
    <property type="nucleotide sequence ID" value="NZ_BMDN01000004.1"/>
</dbReference>
<keyword evidence="3" id="KW-0804">Transcription</keyword>
<evidence type="ECO:0000313" key="5">
    <source>
        <dbReference type="EMBL" id="MCP2368117.1"/>
    </source>
</evidence>
<dbReference type="SUPFAM" id="SSF51215">
    <property type="entry name" value="Regulatory protein AraC"/>
    <property type="match status" value="1"/>
</dbReference>
<dbReference type="InterPro" id="IPR020449">
    <property type="entry name" value="Tscrpt_reg_AraC-type_HTH"/>
</dbReference>
<dbReference type="Gene3D" id="1.10.10.60">
    <property type="entry name" value="Homeodomain-like"/>
    <property type="match status" value="1"/>
</dbReference>
<evidence type="ECO:0000313" key="8">
    <source>
        <dbReference type="Proteomes" id="UP000893823"/>
    </source>
</evidence>